<dbReference type="AlphaFoldDB" id="A0A6G1WR78"/>
<dbReference type="GO" id="GO:0003700">
    <property type="term" value="F:DNA-binding transcription factor activity"/>
    <property type="evidence" value="ECO:0007669"/>
    <property type="project" value="InterPro"/>
</dbReference>
<evidence type="ECO:0000259" key="4">
    <source>
        <dbReference type="PROSITE" id="PS50987"/>
    </source>
</evidence>
<evidence type="ECO:0000313" key="7">
    <source>
        <dbReference type="Proteomes" id="UP001190825"/>
    </source>
</evidence>
<dbReference type="EMBL" id="NBUC01000200">
    <property type="protein sequence ID" value="PLT90324.1"/>
    <property type="molecule type" value="Genomic_DNA"/>
</dbReference>
<dbReference type="SMART" id="SM00418">
    <property type="entry name" value="HTH_ARSR"/>
    <property type="match status" value="1"/>
</dbReference>
<dbReference type="InterPro" id="IPR051081">
    <property type="entry name" value="HTH_MetalResp_TranReg"/>
</dbReference>
<dbReference type="InterPro" id="IPR001845">
    <property type="entry name" value="HTH_ArsR_DNA-bd_dom"/>
</dbReference>
<accession>A0A6G1WR78</accession>
<keyword evidence="7" id="KW-1185">Reference proteome</keyword>
<dbReference type="PANTHER" id="PTHR33154">
    <property type="entry name" value="TRANSCRIPTIONAL REGULATOR, ARSR FAMILY"/>
    <property type="match status" value="1"/>
</dbReference>
<dbReference type="EMBL" id="WISB01000140">
    <property type="protein sequence ID" value="MQW72239.1"/>
    <property type="molecule type" value="Genomic_DNA"/>
</dbReference>
<reference evidence="6" key="2">
    <citation type="submission" date="2017-04" db="EMBL/GenBank/DDBJ databases">
        <authorList>
            <person name="Porter S."/>
            <person name="Friesen M.L."/>
            <person name="Faber-Hammond J."/>
        </authorList>
    </citation>
    <scope>NUCLEOTIDE SEQUENCE</scope>
    <source>
        <strain evidence="6">Str16</strain>
    </source>
</reference>
<evidence type="ECO:0000256" key="3">
    <source>
        <dbReference type="ARBA" id="ARBA00023163"/>
    </source>
</evidence>
<dbReference type="Gene3D" id="1.10.10.10">
    <property type="entry name" value="Winged helix-like DNA-binding domain superfamily/Winged helix DNA-binding domain"/>
    <property type="match status" value="1"/>
</dbReference>
<dbReference type="InterPro" id="IPR036388">
    <property type="entry name" value="WH-like_DNA-bd_sf"/>
</dbReference>
<dbReference type="CDD" id="cd00090">
    <property type="entry name" value="HTH_ARSR"/>
    <property type="match status" value="1"/>
</dbReference>
<dbReference type="PANTHER" id="PTHR33154:SF33">
    <property type="entry name" value="TRANSCRIPTIONAL REPRESSOR SDPR"/>
    <property type="match status" value="1"/>
</dbReference>
<evidence type="ECO:0000313" key="6">
    <source>
        <dbReference type="EMBL" id="PLT90324.1"/>
    </source>
</evidence>
<dbReference type="Pfam" id="PF12840">
    <property type="entry name" value="HTH_20"/>
    <property type="match status" value="1"/>
</dbReference>
<evidence type="ECO:0000256" key="2">
    <source>
        <dbReference type="ARBA" id="ARBA00023125"/>
    </source>
</evidence>
<keyword evidence="2" id="KW-0238">DNA-binding</keyword>
<dbReference type="PROSITE" id="PS50987">
    <property type="entry name" value="HTH_ARSR_2"/>
    <property type="match status" value="1"/>
</dbReference>
<dbReference type="InterPro" id="IPR011991">
    <property type="entry name" value="ArsR-like_HTH"/>
</dbReference>
<name>A0A6G1WR78_9HYPH</name>
<gene>
    <name evidence="6" type="ORF">BMJ33_37115</name>
    <name evidence="5" type="ORF">GHJ91_24605</name>
</gene>
<evidence type="ECO:0000313" key="5">
    <source>
        <dbReference type="EMBL" id="MQW72239.1"/>
    </source>
</evidence>
<protein>
    <submittedName>
        <fullName evidence="5">Metalloregulator ArsR/SmtB family transcription factor</fullName>
    </submittedName>
    <submittedName>
        <fullName evidence="6">Transcriptional regulator</fullName>
    </submittedName>
</protein>
<reference evidence="5" key="1">
    <citation type="journal article" date="2013" name="Genome Biol.">
        <title>Comparative genomics of the core and accessory genomes of 48 Sinorhizobium strains comprising five genospecies.</title>
        <authorList>
            <person name="Sugawara M."/>
            <person name="Epstein B."/>
            <person name="Badgley B.D."/>
            <person name="Unno T."/>
            <person name="Xu L."/>
            <person name="Reese J."/>
            <person name="Gyaneshwar P."/>
            <person name="Denny R."/>
            <person name="Mudge J."/>
            <person name="Bharti A.K."/>
            <person name="Farmer A.D."/>
            <person name="May G.D."/>
            <person name="Woodward J.E."/>
            <person name="Medigue C."/>
            <person name="Vallenet D."/>
            <person name="Lajus A."/>
            <person name="Rouy Z."/>
            <person name="Martinez-Vaz B."/>
            <person name="Tiffin P."/>
            <person name="Young N.D."/>
            <person name="Sadowsky M.J."/>
        </authorList>
    </citation>
    <scope>NUCLEOTIDE SEQUENCE</scope>
    <source>
        <strain evidence="5">M1</strain>
    </source>
</reference>
<dbReference type="GO" id="GO:0003677">
    <property type="term" value="F:DNA binding"/>
    <property type="evidence" value="ECO:0007669"/>
    <property type="project" value="UniProtKB-KW"/>
</dbReference>
<comment type="caution">
    <text evidence="5">The sequence shown here is derived from an EMBL/GenBank/DDBJ whole genome shotgun (WGS) entry which is preliminary data.</text>
</comment>
<organism evidence="5">
    <name type="scientific">Sinorhizobium medicae</name>
    <dbReference type="NCBI Taxonomy" id="110321"/>
    <lineage>
        <taxon>Bacteria</taxon>
        <taxon>Pseudomonadati</taxon>
        <taxon>Pseudomonadota</taxon>
        <taxon>Alphaproteobacteria</taxon>
        <taxon>Hyphomicrobiales</taxon>
        <taxon>Rhizobiaceae</taxon>
        <taxon>Sinorhizobium/Ensifer group</taxon>
        <taxon>Sinorhizobium</taxon>
    </lineage>
</organism>
<dbReference type="RefSeq" id="WP_011975005.1">
    <property type="nucleotide sequence ID" value="NZ_ATYC01000022.1"/>
</dbReference>
<dbReference type="GeneID" id="61612422"/>
<dbReference type="NCBIfam" id="NF033788">
    <property type="entry name" value="HTH_metalloreg"/>
    <property type="match status" value="1"/>
</dbReference>
<dbReference type="OMA" id="AEWIDTN"/>
<evidence type="ECO:0000256" key="1">
    <source>
        <dbReference type="ARBA" id="ARBA00023015"/>
    </source>
</evidence>
<dbReference type="InterPro" id="IPR036390">
    <property type="entry name" value="WH_DNA-bd_sf"/>
</dbReference>
<sequence length="112" mass="12222">MNVMTSALDDTLLALADPMRRRIFEVLLSGETPAADIAAAVGVEQDVLAKHLAVLETAGLVARRWKGGKELVKADPAPLEIAAKWIDTNRELWAMQSQMQQPARDDGSAEQR</sequence>
<keyword evidence="3" id="KW-0804">Transcription</keyword>
<feature type="domain" description="HTH arsR-type" evidence="4">
    <location>
        <begin position="1"/>
        <end position="93"/>
    </location>
</feature>
<proteinExistence type="predicted"/>
<dbReference type="SUPFAM" id="SSF46785">
    <property type="entry name" value="Winged helix' DNA-binding domain"/>
    <property type="match status" value="1"/>
</dbReference>
<dbReference type="Proteomes" id="UP001190825">
    <property type="component" value="Unassembled WGS sequence"/>
</dbReference>
<reference evidence="6 7" key="3">
    <citation type="journal article" date="2018" name="FEMS Microbiol. Ecol.">
        <title>Co-invading symbiotic mutualists of Medicago polymorpha retain high ancestral diversity and contain diverse accessory genomes.</title>
        <authorList>
            <person name="Porter S.S."/>
            <person name="Faber-Hammond J.J."/>
            <person name="Friesen M.L."/>
        </authorList>
    </citation>
    <scope>NUCLEOTIDE SEQUENCE [LARGE SCALE GENOMIC DNA]</scope>
    <source>
        <strain evidence="6 7">Str16</strain>
    </source>
</reference>
<keyword evidence="1" id="KW-0805">Transcription regulation</keyword>